<reference evidence="2" key="1">
    <citation type="journal article" date="2019" name="Int. J. Syst. Evol. Microbiol.">
        <title>The Global Catalogue of Microorganisms (GCM) 10K type strain sequencing project: providing services to taxonomists for standard genome sequencing and annotation.</title>
        <authorList>
            <consortium name="The Broad Institute Genomics Platform"/>
            <consortium name="The Broad Institute Genome Sequencing Center for Infectious Disease"/>
            <person name="Wu L."/>
            <person name="Ma J."/>
        </authorList>
    </citation>
    <scope>NUCLEOTIDE SEQUENCE [LARGE SCALE GENOMIC DNA]</scope>
    <source>
        <strain evidence="2">NBRC 110140</strain>
    </source>
</reference>
<evidence type="ECO:0000313" key="1">
    <source>
        <dbReference type="EMBL" id="GLQ33985.1"/>
    </source>
</evidence>
<proteinExistence type="predicted"/>
<protein>
    <submittedName>
        <fullName evidence="1">Uncharacterized protein</fullName>
    </submittedName>
</protein>
<gene>
    <name evidence="1" type="ORF">GCM10007939_02680</name>
</gene>
<comment type="caution">
    <text evidence="1">The sequence shown here is derived from an EMBL/GenBank/DDBJ whole genome shotgun (WGS) entry which is preliminary data.</text>
</comment>
<keyword evidence="2" id="KW-1185">Reference proteome</keyword>
<sequence>MSDRFGLRGKHALEAGANTGIGLAIARILGAYWYYGQEISDRAVSSTSKADASFQITALGIDGG</sequence>
<name>A0ABQ5VRQ0_9RHOB</name>
<dbReference type="EMBL" id="BSNN01000002">
    <property type="protein sequence ID" value="GLQ33985.1"/>
    <property type="molecule type" value="Genomic_DNA"/>
</dbReference>
<dbReference type="Proteomes" id="UP001156694">
    <property type="component" value="Unassembled WGS sequence"/>
</dbReference>
<dbReference type="RefSeq" id="WP_284375435.1">
    <property type="nucleotide sequence ID" value="NZ_BSNN01000002.1"/>
</dbReference>
<evidence type="ECO:0000313" key="2">
    <source>
        <dbReference type="Proteomes" id="UP001156694"/>
    </source>
</evidence>
<accession>A0ABQ5VRQ0</accession>
<organism evidence="1 2">
    <name type="scientific">Amylibacter marinus</name>
    <dbReference type="NCBI Taxonomy" id="1475483"/>
    <lineage>
        <taxon>Bacteria</taxon>
        <taxon>Pseudomonadati</taxon>
        <taxon>Pseudomonadota</taxon>
        <taxon>Alphaproteobacteria</taxon>
        <taxon>Rhodobacterales</taxon>
        <taxon>Paracoccaceae</taxon>
        <taxon>Amylibacter</taxon>
    </lineage>
</organism>